<evidence type="ECO:0000259" key="5">
    <source>
        <dbReference type="PROSITE" id="PS50915"/>
    </source>
</evidence>
<dbReference type="InterPro" id="IPR001064">
    <property type="entry name" value="Beta/gamma_crystallin"/>
</dbReference>
<accession>A0A0P7WYD5</accession>
<comment type="function">
    <text evidence="1">Crystallins are the dominant structural components of the vertebrate eye lens.</text>
</comment>
<evidence type="ECO:0000256" key="3">
    <source>
        <dbReference type="ARBA" id="ARBA00022613"/>
    </source>
</evidence>
<comment type="caution">
    <text evidence="6">The sequence shown here is derived from an EMBL/GenBank/DDBJ whole genome shotgun (WGS) entry which is preliminary data.</text>
</comment>
<feature type="domain" description="Beta/gamma crystallin 'Greek key'" evidence="5">
    <location>
        <begin position="334"/>
        <end position="372"/>
    </location>
</feature>
<dbReference type="PANTHER" id="PTHR11818:SF126">
    <property type="entry name" value="CRYSTALLIN, GAMMA MX,-LIKE 2-RELATED"/>
    <property type="match status" value="1"/>
</dbReference>
<evidence type="ECO:0000313" key="6">
    <source>
        <dbReference type="EMBL" id="KPP66875.1"/>
    </source>
</evidence>
<feature type="domain" description="Beta/gamma crystallin 'Greek key'" evidence="5">
    <location>
        <begin position="421"/>
        <end position="461"/>
    </location>
</feature>
<dbReference type="Proteomes" id="UP000034805">
    <property type="component" value="Unassembled WGS sequence"/>
</dbReference>
<dbReference type="PANTHER" id="PTHR11818">
    <property type="entry name" value="BETA/GAMMA CRYSTALLIN"/>
    <property type="match status" value="1"/>
</dbReference>
<keyword evidence="4" id="KW-0677">Repeat</keyword>
<protein>
    <submittedName>
        <fullName evidence="6">Gamma-crystallin B-like</fullName>
    </submittedName>
</protein>
<dbReference type="GO" id="GO:0002088">
    <property type="term" value="P:lens development in camera-type eye"/>
    <property type="evidence" value="ECO:0007669"/>
    <property type="project" value="TreeGrafter"/>
</dbReference>
<dbReference type="AlphaFoldDB" id="A0A0P7WYD5"/>
<dbReference type="FunFam" id="2.60.20.10:FF:000001">
    <property type="entry name" value="Crystallin gamma S"/>
    <property type="match status" value="3"/>
</dbReference>
<feature type="domain" description="Beta/gamma crystallin 'Greek key'" evidence="5">
    <location>
        <begin position="462"/>
        <end position="504"/>
    </location>
</feature>
<dbReference type="PRINTS" id="PR01367">
    <property type="entry name" value="BGCRYSTALLIN"/>
</dbReference>
<dbReference type="EMBL" id="JARO02005380">
    <property type="protein sequence ID" value="KPP66875.1"/>
    <property type="molecule type" value="Genomic_DNA"/>
</dbReference>
<dbReference type="FunFam" id="2.60.20.10:FF:000003">
    <property type="entry name" value="Crystallin gamma S"/>
    <property type="match status" value="3"/>
</dbReference>
<evidence type="ECO:0000256" key="1">
    <source>
        <dbReference type="ARBA" id="ARBA00003689"/>
    </source>
</evidence>
<feature type="domain" description="Beta/gamma crystallin 'Greek key'" evidence="5">
    <location>
        <begin position="131"/>
        <end position="202"/>
    </location>
</feature>
<name>A0A0P7WYD5_SCLFO</name>
<gene>
    <name evidence="6" type="ORF">Z043_114584</name>
</gene>
<feature type="domain" description="Beta/gamma crystallin 'Greek key'" evidence="5">
    <location>
        <begin position="41"/>
        <end position="83"/>
    </location>
</feature>
<evidence type="ECO:0000256" key="2">
    <source>
        <dbReference type="ARBA" id="ARBA00009646"/>
    </source>
</evidence>
<dbReference type="SMART" id="SM00247">
    <property type="entry name" value="XTALbg"/>
    <property type="match status" value="6"/>
</dbReference>
<sequence length="506" mass="59701">MGKIVFFEDPNFKGLSYETSCDCPTLHAQFRRCNSIRVEAGCWVLYERPNYMGYQYILTPGEYPDYQHWMGFNDSIRSCRCVKNVYGKVYKIRLYEKPDFGGKMVEHGEDCPSVQEAFKLHEIHSCIVLDGAWAFYNESNYKGRQYFLERGEYRQHEAWGATSPAIVFYEDKKFKGRSHECKTDTSDLHSFFSRCNSIRVEGGCWVVYERPNFMGYQYILTPGEYPDYQHWMGFNDCIRSCRVIKIVHGSDKLKLFEKPNFEGTVMEVTENVPSTPDRFPNKAVHSCHVFHGAWVFFEHPNYSGRQYLLEKGEYSHYTEWGAMHPTVGSIRLITDIIFYEDRNFQGRCFECSSDCPDLSTHFNRCNSIRVDSGAWVLYERPNYMGNQYVLTRGEYPEYQRWMGYSDSIRSCRLIRTSPGAHRIRIYERPDFSGQMLELTEDNPSLMDRFSHREVHSCNVLDGAWVFFEHPNYRGHQYLLEKGEYRRFTDWNALHPTVGSIRCIRDY</sequence>
<dbReference type="InterPro" id="IPR050252">
    <property type="entry name" value="Beta/Gamma-Crystallin"/>
</dbReference>
<dbReference type="GO" id="GO:0007601">
    <property type="term" value="P:visual perception"/>
    <property type="evidence" value="ECO:0007669"/>
    <property type="project" value="TreeGrafter"/>
</dbReference>
<dbReference type="SUPFAM" id="SSF49695">
    <property type="entry name" value="gamma-Crystallin-like"/>
    <property type="match status" value="3"/>
</dbReference>
<dbReference type="Gene3D" id="2.60.20.10">
    <property type="entry name" value="Crystallins"/>
    <property type="match status" value="6"/>
</dbReference>
<evidence type="ECO:0000313" key="7">
    <source>
        <dbReference type="Proteomes" id="UP000034805"/>
    </source>
</evidence>
<reference evidence="6 7" key="1">
    <citation type="submission" date="2015-08" db="EMBL/GenBank/DDBJ databases">
        <title>The genome of the Asian arowana (Scleropages formosus).</title>
        <authorList>
            <person name="Tan M.H."/>
            <person name="Gan H.M."/>
            <person name="Croft L.J."/>
            <person name="Austin C.M."/>
        </authorList>
    </citation>
    <scope>NUCLEOTIDE SEQUENCE [LARGE SCALE GENOMIC DNA]</scope>
    <source>
        <strain evidence="6">Aro1</strain>
    </source>
</reference>
<feature type="domain" description="Beta/gamma crystallin 'Greek key'" evidence="5">
    <location>
        <begin position="373"/>
        <end position="415"/>
    </location>
</feature>
<feature type="domain" description="Beta/gamma crystallin 'Greek key'" evidence="5">
    <location>
        <begin position="203"/>
        <end position="245"/>
    </location>
</feature>
<keyword evidence="3" id="KW-0273">Eye lens protein</keyword>
<evidence type="ECO:0000256" key="4">
    <source>
        <dbReference type="ARBA" id="ARBA00022737"/>
    </source>
</evidence>
<comment type="similarity">
    <text evidence="2">Belongs to the beta/gamma-crystallin family.</text>
</comment>
<dbReference type="GO" id="GO:0005212">
    <property type="term" value="F:structural constituent of eye lens"/>
    <property type="evidence" value="ECO:0007669"/>
    <property type="project" value="UniProtKB-KW"/>
</dbReference>
<feature type="domain" description="Beta/gamma crystallin 'Greek key'" evidence="5">
    <location>
        <begin position="292"/>
        <end position="334"/>
    </location>
</feature>
<dbReference type="PROSITE" id="PS50915">
    <property type="entry name" value="CRYSTALLIN_BETA_GAMMA"/>
    <property type="match status" value="9"/>
</dbReference>
<proteinExistence type="inferred from homology"/>
<dbReference type="Pfam" id="PF00030">
    <property type="entry name" value="Crystall"/>
    <property type="match status" value="5"/>
</dbReference>
<feature type="domain" description="Beta/gamma crystallin 'Greek key'" evidence="5">
    <location>
        <begin position="2"/>
        <end position="40"/>
    </location>
</feature>
<organism evidence="6 7">
    <name type="scientific">Scleropages formosus</name>
    <name type="common">Asian bonytongue</name>
    <name type="synonym">Osteoglossum formosum</name>
    <dbReference type="NCBI Taxonomy" id="113540"/>
    <lineage>
        <taxon>Eukaryota</taxon>
        <taxon>Metazoa</taxon>
        <taxon>Chordata</taxon>
        <taxon>Craniata</taxon>
        <taxon>Vertebrata</taxon>
        <taxon>Euteleostomi</taxon>
        <taxon>Actinopterygii</taxon>
        <taxon>Neopterygii</taxon>
        <taxon>Teleostei</taxon>
        <taxon>Osteoglossocephala</taxon>
        <taxon>Osteoglossomorpha</taxon>
        <taxon>Osteoglossiformes</taxon>
        <taxon>Osteoglossidae</taxon>
        <taxon>Scleropages</taxon>
    </lineage>
</organism>
<dbReference type="InterPro" id="IPR011024">
    <property type="entry name" value="G_crystallin-like"/>
</dbReference>